<name>A0ABD6AZQ6_9EURY</name>
<organism evidence="7 8">
    <name type="scientific">Halomarina rubra</name>
    <dbReference type="NCBI Taxonomy" id="2071873"/>
    <lineage>
        <taxon>Archaea</taxon>
        <taxon>Methanobacteriati</taxon>
        <taxon>Methanobacteriota</taxon>
        <taxon>Stenosarchaea group</taxon>
        <taxon>Halobacteria</taxon>
        <taxon>Halobacteriales</taxon>
        <taxon>Natronomonadaceae</taxon>
        <taxon>Halomarina</taxon>
    </lineage>
</organism>
<evidence type="ECO:0000256" key="3">
    <source>
        <dbReference type="ARBA" id="ARBA00022692"/>
    </source>
</evidence>
<feature type="transmembrane region" description="Helical" evidence="6">
    <location>
        <begin position="45"/>
        <end position="70"/>
    </location>
</feature>
<feature type="transmembrane region" description="Helical" evidence="6">
    <location>
        <begin position="184"/>
        <end position="206"/>
    </location>
</feature>
<feature type="transmembrane region" description="Helical" evidence="6">
    <location>
        <begin position="227"/>
        <end position="250"/>
    </location>
</feature>
<dbReference type="InterPro" id="IPR002293">
    <property type="entry name" value="AA/rel_permease1"/>
</dbReference>
<evidence type="ECO:0000256" key="1">
    <source>
        <dbReference type="ARBA" id="ARBA00004651"/>
    </source>
</evidence>
<keyword evidence="8" id="KW-1185">Reference proteome</keyword>
<protein>
    <submittedName>
        <fullName evidence="7">APC family permease</fullName>
    </submittedName>
</protein>
<feature type="transmembrane region" description="Helical" evidence="6">
    <location>
        <begin position="408"/>
        <end position="426"/>
    </location>
</feature>
<comment type="caution">
    <text evidence="7">The sequence shown here is derived from an EMBL/GenBank/DDBJ whole genome shotgun (WGS) entry which is preliminary data.</text>
</comment>
<feature type="transmembrane region" description="Helical" evidence="6">
    <location>
        <begin position="82"/>
        <end position="105"/>
    </location>
</feature>
<feature type="transmembrane region" description="Helical" evidence="6">
    <location>
        <begin position="383"/>
        <end position="402"/>
    </location>
</feature>
<dbReference type="PIRSF" id="PIRSF006060">
    <property type="entry name" value="AA_transporter"/>
    <property type="match status" value="1"/>
</dbReference>
<evidence type="ECO:0000256" key="5">
    <source>
        <dbReference type="ARBA" id="ARBA00023136"/>
    </source>
</evidence>
<feature type="transmembrane region" description="Helical" evidence="6">
    <location>
        <begin position="345"/>
        <end position="362"/>
    </location>
</feature>
<keyword evidence="5 6" id="KW-0472">Membrane</keyword>
<feature type="transmembrane region" description="Helical" evidence="6">
    <location>
        <begin position="151"/>
        <end position="172"/>
    </location>
</feature>
<evidence type="ECO:0000256" key="6">
    <source>
        <dbReference type="SAM" id="Phobius"/>
    </source>
</evidence>
<dbReference type="PANTHER" id="PTHR42770:SF7">
    <property type="entry name" value="MEMBRANE PROTEIN"/>
    <property type="match status" value="1"/>
</dbReference>
<evidence type="ECO:0000313" key="7">
    <source>
        <dbReference type="EMBL" id="MFD1515227.1"/>
    </source>
</evidence>
<accession>A0ABD6AZQ6</accession>
<dbReference type="Proteomes" id="UP001597187">
    <property type="component" value="Unassembled WGS sequence"/>
</dbReference>
<dbReference type="EMBL" id="JBHUDC010000008">
    <property type="protein sequence ID" value="MFD1515227.1"/>
    <property type="molecule type" value="Genomic_DNA"/>
</dbReference>
<dbReference type="Pfam" id="PF13520">
    <property type="entry name" value="AA_permease_2"/>
    <property type="match status" value="1"/>
</dbReference>
<gene>
    <name evidence="7" type="ORF">ACFSBT_18255</name>
</gene>
<dbReference type="AlphaFoldDB" id="A0ABD6AZQ6"/>
<keyword evidence="4 6" id="KW-1133">Transmembrane helix</keyword>
<dbReference type="InterPro" id="IPR050367">
    <property type="entry name" value="APC_superfamily"/>
</dbReference>
<feature type="transmembrane region" description="Helical" evidence="6">
    <location>
        <begin position="320"/>
        <end position="339"/>
    </location>
</feature>
<sequence length="445" mass="45200">MSVLTEREGGDVGLLDAVAIEVGLVVGGALFSLTGVATGIAGTGVFVSFALAFGIVVLGLVPTAMLGAAFPTTGGNYRYPRAFVSPFVAFLAAWGLGVSMFGGGLPLYALTFGQYVESLVAVDPVVVGLAVLTAFFLVNLAGIHVAARVQVLLFVALVAALGVFVVGGAPAVDTANLTPLFSTGPTGLVAGAAVLYFVCLGANFVVDIGGDVREATVTLPQSLAISVPLVLLLYVATAVVAVGSVGVGALTDEPLTVAADAFLSPGLRGFFVVGGALFAITTSINAVFIIVPKYLDALATDRLVPGVLATTNDRFGTPHWGLALVYLLSVLALVSPLPIAELGTLLGFGGIFLIVPVMLAAIRAVRRRPEAFAAVPSYVGRRATTVLAASAVVCNALLFVVLATQSPVVCATWLGLVALGAGYYLVRTRLGAGERDPDPVVEGSL</sequence>
<evidence type="ECO:0000256" key="2">
    <source>
        <dbReference type="ARBA" id="ARBA00022475"/>
    </source>
</evidence>
<proteinExistence type="predicted"/>
<feature type="transmembrane region" description="Helical" evidence="6">
    <location>
        <begin position="125"/>
        <end position="144"/>
    </location>
</feature>
<evidence type="ECO:0000256" key="4">
    <source>
        <dbReference type="ARBA" id="ARBA00022989"/>
    </source>
</evidence>
<reference evidence="7 8" key="1">
    <citation type="journal article" date="2019" name="Int. J. Syst. Evol. Microbiol.">
        <title>The Global Catalogue of Microorganisms (GCM) 10K type strain sequencing project: providing services to taxonomists for standard genome sequencing and annotation.</title>
        <authorList>
            <consortium name="The Broad Institute Genomics Platform"/>
            <consortium name="The Broad Institute Genome Sequencing Center for Infectious Disease"/>
            <person name="Wu L."/>
            <person name="Ma J."/>
        </authorList>
    </citation>
    <scope>NUCLEOTIDE SEQUENCE [LARGE SCALE GENOMIC DNA]</scope>
    <source>
        <strain evidence="7 8">CGMCC 1.12563</strain>
    </source>
</reference>
<dbReference type="PANTHER" id="PTHR42770">
    <property type="entry name" value="AMINO ACID TRANSPORTER-RELATED"/>
    <property type="match status" value="1"/>
</dbReference>
<comment type="subcellular location">
    <subcellularLocation>
        <location evidence="1">Cell membrane</location>
        <topology evidence="1">Multi-pass membrane protein</topology>
    </subcellularLocation>
</comment>
<evidence type="ECO:0000313" key="8">
    <source>
        <dbReference type="Proteomes" id="UP001597187"/>
    </source>
</evidence>
<keyword evidence="3 6" id="KW-0812">Transmembrane</keyword>
<feature type="transmembrane region" description="Helical" evidence="6">
    <location>
        <begin position="270"/>
        <end position="291"/>
    </location>
</feature>
<keyword evidence="2" id="KW-1003">Cell membrane</keyword>
<feature type="transmembrane region" description="Helical" evidence="6">
    <location>
        <begin position="12"/>
        <end position="33"/>
    </location>
</feature>
<dbReference type="Gene3D" id="1.20.1740.10">
    <property type="entry name" value="Amino acid/polyamine transporter I"/>
    <property type="match status" value="1"/>
</dbReference>
<dbReference type="GO" id="GO:0005886">
    <property type="term" value="C:plasma membrane"/>
    <property type="evidence" value="ECO:0007669"/>
    <property type="project" value="UniProtKB-SubCell"/>
</dbReference>